<reference evidence="3 4" key="1">
    <citation type="submission" date="2019-06" db="EMBL/GenBank/DDBJ databases">
        <title>Spirosoma utsteinense sp. nov. isolated from Antarctic ice-free soils.</title>
        <authorList>
            <person name="Tahon G."/>
        </authorList>
    </citation>
    <scope>NUCLEOTIDE SEQUENCE [LARGE SCALE GENOMIC DNA]</scope>
    <source>
        <strain evidence="3 4">LMG 31447</strain>
    </source>
</reference>
<dbReference type="PROSITE" id="PS50110">
    <property type="entry name" value="RESPONSE_REGULATORY"/>
    <property type="match status" value="1"/>
</dbReference>
<dbReference type="RefSeq" id="WP_186742180.1">
    <property type="nucleotide sequence ID" value="NZ_VFIA01000076.1"/>
</dbReference>
<feature type="modified residue" description="4-aspartylphosphate" evidence="1">
    <location>
        <position position="69"/>
    </location>
</feature>
<dbReference type="SMART" id="SM00448">
    <property type="entry name" value="REC"/>
    <property type="match status" value="1"/>
</dbReference>
<gene>
    <name evidence="3" type="ORF">FH603_5595</name>
</gene>
<accession>A0ABR6WEV4</accession>
<organism evidence="3 4">
    <name type="scientific">Spirosoma utsteinense</name>
    <dbReference type="NCBI Taxonomy" id="2585773"/>
    <lineage>
        <taxon>Bacteria</taxon>
        <taxon>Pseudomonadati</taxon>
        <taxon>Bacteroidota</taxon>
        <taxon>Cytophagia</taxon>
        <taxon>Cytophagales</taxon>
        <taxon>Cytophagaceae</taxon>
        <taxon>Spirosoma</taxon>
    </lineage>
</organism>
<keyword evidence="1" id="KW-0597">Phosphoprotein</keyword>
<evidence type="ECO:0000256" key="1">
    <source>
        <dbReference type="PROSITE-ProRule" id="PRU00169"/>
    </source>
</evidence>
<evidence type="ECO:0000313" key="3">
    <source>
        <dbReference type="EMBL" id="MBC3795062.1"/>
    </source>
</evidence>
<keyword evidence="4" id="KW-1185">Reference proteome</keyword>
<protein>
    <submittedName>
        <fullName evidence="3">CheY-like chemotaxis protein</fullName>
    </submittedName>
</protein>
<evidence type="ECO:0000259" key="2">
    <source>
        <dbReference type="PROSITE" id="PS50110"/>
    </source>
</evidence>
<comment type="caution">
    <text evidence="3">The sequence shown here is derived from an EMBL/GenBank/DDBJ whole genome shotgun (WGS) entry which is preliminary data.</text>
</comment>
<sequence>MDNDYSTDGTTPQPLRIFLADDDDDDSLLFELTLRQHVPNCEFHRFDNGLSLLAALETASTRPDAIFLDINMPRLNGAETYHHLQQYPDWSAIPTVVLTGLEDREQLTKHYHINYDQWRQKPSTILELAKIIIEQLPETKRVLSH</sequence>
<dbReference type="SUPFAM" id="SSF52172">
    <property type="entry name" value="CheY-like"/>
    <property type="match status" value="1"/>
</dbReference>
<dbReference type="Gene3D" id="3.40.50.2300">
    <property type="match status" value="1"/>
</dbReference>
<name>A0ABR6WEV4_9BACT</name>
<dbReference type="EMBL" id="VFIA01000076">
    <property type="protein sequence ID" value="MBC3795062.1"/>
    <property type="molecule type" value="Genomic_DNA"/>
</dbReference>
<dbReference type="PANTHER" id="PTHR44520:SF2">
    <property type="entry name" value="RESPONSE REGULATOR RCP1"/>
    <property type="match status" value="1"/>
</dbReference>
<evidence type="ECO:0000313" key="4">
    <source>
        <dbReference type="Proteomes" id="UP000700732"/>
    </source>
</evidence>
<dbReference type="InterPro" id="IPR001789">
    <property type="entry name" value="Sig_transdc_resp-reg_receiver"/>
</dbReference>
<dbReference type="Pfam" id="PF00072">
    <property type="entry name" value="Response_reg"/>
    <property type="match status" value="1"/>
</dbReference>
<feature type="domain" description="Response regulatory" evidence="2">
    <location>
        <begin position="16"/>
        <end position="136"/>
    </location>
</feature>
<proteinExistence type="predicted"/>
<dbReference type="Proteomes" id="UP000700732">
    <property type="component" value="Unassembled WGS sequence"/>
</dbReference>
<dbReference type="InterPro" id="IPR052893">
    <property type="entry name" value="TCS_response_regulator"/>
</dbReference>
<dbReference type="InterPro" id="IPR011006">
    <property type="entry name" value="CheY-like_superfamily"/>
</dbReference>
<dbReference type="PANTHER" id="PTHR44520">
    <property type="entry name" value="RESPONSE REGULATOR RCP1-RELATED"/>
    <property type="match status" value="1"/>
</dbReference>